<feature type="active site" description="Charge relay system" evidence="6">
    <location>
        <position position="389"/>
    </location>
</feature>
<reference evidence="10 11" key="1">
    <citation type="journal article" date="2024" name="IMA Fungus">
        <title>IMA Genome - F19 : A genome assembly and annotation guide to empower mycologists, including annotated draft genome sequences of Ceratocystis pirilliformis, Diaporthe australafricana, Fusarium ophioides, Paecilomyces lecythidis, and Sporothrix stenoceras.</title>
        <authorList>
            <person name="Aylward J."/>
            <person name="Wilson A.M."/>
            <person name="Visagie C.M."/>
            <person name="Spraker J."/>
            <person name="Barnes I."/>
            <person name="Buitendag C."/>
            <person name="Ceriani C."/>
            <person name="Del Mar Angel L."/>
            <person name="du Plessis D."/>
            <person name="Fuchs T."/>
            <person name="Gasser K."/>
            <person name="Kramer D."/>
            <person name="Li W."/>
            <person name="Munsamy K."/>
            <person name="Piso A."/>
            <person name="Price J.L."/>
            <person name="Sonnekus B."/>
            <person name="Thomas C."/>
            <person name="van der Nest A."/>
            <person name="van Dijk A."/>
            <person name="van Heerden A."/>
            <person name="van Vuuren N."/>
            <person name="Yilmaz N."/>
            <person name="Duong T.A."/>
            <person name="van der Merwe N.A."/>
            <person name="Wingfield M.J."/>
            <person name="Wingfield B.D."/>
        </authorList>
    </citation>
    <scope>NUCLEOTIDE SEQUENCE [LARGE SCALE GENOMIC DNA]</scope>
    <source>
        <strain evidence="10 11">CMW 18300</strain>
    </source>
</reference>
<dbReference type="InterPro" id="IPR022398">
    <property type="entry name" value="Peptidase_S8_His-AS"/>
</dbReference>
<evidence type="ECO:0000256" key="3">
    <source>
        <dbReference type="ARBA" id="ARBA00022729"/>
    </source>
</evidence>
<evidence type="ECO:0000256" key="7">
    <source>
        <dbReference type="SAM" id="SignalP"/>
    </source>
</evidence>
<dbReference type="PROSITE" id="PS00137">
    <property type="entry name" value="SUBTILASE_HIS"/>
    <property type="match status" value="1"/>
</dbReference>
<comment type="caution">
    <text evidence="10">The sequence shown here is derived from an EMBL/GenBank/DDBJ whole genome shotgun (WGS) entry which is preliminary data.</text>
</comment>
<dbReference type="PROSITE" id="PS51892">
    <property type="entry name" value="SUBTILASE"/>
    <property type="match status" value="1"/>
</dbReference>
<dbReference type="EMBL" id="JAWRVE010000024">
    <property type="protein sequence ID" value="KAL1873854.1"/>
    <property type="molecule type" value="Genomic_DNA"/>
</dbReference>
<proteinExistence type="inferred from homology"/>
<dbReference type="InterPro" id="IPR036852">
    <property type="entry name" value="Peptidase_S8/S53_dom_sf"/>
</dbReference>
<feature type="domain" description="Peptidase S8/S53" evidence="8">
    <location>
        <begin position="157"/>
        <end position="428"/>
    </location>
</feature>
<dbReference type="Proteomes" id="UP001583177">
    <property type="component" value="Unassembled WGS sequence"/>
</dbReference>
<dbReference type="InterPro" id="IPR010435">
    <property type="entry name" value="C5a/SBT2-like_Fn3"/>
</dbReference>
<dbReference type="InterPro" id="IPR050131">
    <property type="entry name" value="Peptidase_S8_subtilisin-like"/>
</dbReference>
<evidence type="ECO:0000256" key="5">
    <source>
        <dbReference type="ARBA" id="ARBA00022825"/>
    </source>
</evidence>
<dbReference type="PRINTS" id="PR00723">
    <property type="entry name" value="SUBTILISIN"/>
</dbReference>
<feature type="chain" id="PRO_5047286623" evidence="7">
    <location>
        <begin position="21"/>
        <end position="753"/>
    </location>
</feature>
<dbReference type="Gene3D" id="3.40.50.200">
    <property type="entry name" value="Peptidase S8/S53 domain"/>
    <property type="match status" value="1"/>
</dbReference>
<feature type="active site" description="Charge relay system" evidence="6">
    <location>
        <position position="166"/>
    </location>
</feature>
<dbReference type="SUPFAM" id="SSF52743">
    <property type="entry name" value="Subtilisin-like"/>
    <property type="match status" value="1"/>
</dbReference>
<keyword evidence="5 6" id="KW-0720">Serine protease</keyword>
<dbReference type="InterPro" id="IPR034187">
    <property type="entry name" value="Peptidases_S8_5"/>
</dbReference>
<keyword evidence="4 6" id="KW-0378">Hydrolase</keyword>
<feature type="signal peptide" evidence="7">
    <location>
        <begin position="1"/>
        <end position="20"/>
    </location>
</feature>
<feature type="active site" description="Charge relay system" evidence="6">
    <location>
        <position position="216"/>
    </location>
</feature>
<dbReference type="Pfam" id="PF00082">
    <property type="entry name" value="Peptidase_S8"/>
    <property type="match status" value="1"/>
</dbReference>
<dbReference type="PROSITE" id="PS00136">
    <property type="entry name" value="SUBTILASE_ASP"/>
    <property type="match status" value="1"/>
</dbReference>
<evidence type="ECO:0000313" key="10">
    <source>
        <dbReference type="EMBL" id="KAL1873854.1"/>
    </source>
</evidence>
<dbReference type="CDD" id="cd07489">
    <property type="entry name" value="Peptidases_S8_5"/>
    <property type="match status" value="1"/>
</dbReference>
<sequence length="753" mass="77996">MVVWKASLTALAGLVTIACASIAKRDNTSPTFERNLPGAYIVELADDQDANSFLSQVEAEAGVSGVSRRVNLQSKIFKGVSIQVDGPHDGAATKIAALPQVKQLWPVPLISVPDLDVSWTGKDDALSKYKRQANSTDSWAPHVLTQVDKLHAKGFTGQGLRIGIVDTGIDYTHPALGGCFGPGCLVEYGADLVGDTFDGTSAPIPDGDPFEDCLGHGTHVAGIIAAAENSMGFTGASPGVKLGMYRTFGCPGATTGDILLAAAIQAFEDGSDIITGSVGGANGWAGDAFAVAVARIVDAGVPCTFAAGNEVGGTEGLFGISTPSTGDGVMSISSYQNEGADSPGRVSAFTSWGPTFELKLAPSFGSPGGGILSTWPVALGSYAVASGTSMATPLVASIVTLVSQARGTRDPDLIKRLLASTAKPAKSQNYGEANSELVLGPVPQQGAGMVQAFDAAYATSVLSVASLSFNDTDNLPEVSFTVTNVGDTPATYNVSHIPALTATTLFQIYRSSSPTLDTLYATLSFEPSTFTLEPNETSEVRVAVIPPKGLDAVSLPVYSGWVALNGTNGDGDIALSLPYIGVAGSMKNATVLASERLSLSRSDDETNPEVAAGTTFQLPAPAAHPDWAQPAANTSELVLPPGALPDQFVWLVMGSAEVRIEAVPIGPGGGSTDATDNGLGVVTLGNVAGYPFMYTRPIGWMSPWDGSLADGSWAPAGRYRLSIFALKIAADRALVESWDRYDSPEFIIRYVEV</sequence>
<dbReference type="PROSITE" id="PS51257">
    <property type="entry name" value="PROKAR_LIPOPROTEIN"/>
    <property type="match status" value="1"/>
</dbReference>
<evidence type="ECO:0000259" key="8">
    <source>
        <dbReference type="Pfam" id="PF00082"/>
    </source>
</evidence>
<evidence type="ECO:0000256" key="6">
    <source>
        <dbReference type="PROSITE-ProRule" id="PRU01240"/>
    </source>
</evidence>
<comment type="similarity">
    <text evidence="1 6">Belongs to the peptidase S8 family.</text>
</comment>
<evidence type="ECO:0000256" key="4">
    <source>
        <dbReference type="ARBA" id="ARBA00022801"/>
    </source>
</evidence>
<evidence type="ECO:0000256" key="1">
    <source>
        <dbReference type="ARBA" id="ARBA00011073"/>
    </source>
</evidence>
<keyword evidence="3 7" id="KW-0732">Signal</keyword>
<evidence type="ECO:0000256" key="2">
    <source>
        <dbReference type="ARBA" id="ARBA00022670"/>
    </source>
</evidence>
<dbReference type="PANTHER" id="PTHR43806">
    <property type="entry name" value="PEPTIDASE S8"/>
    <property type="match status" value="1"/>
</dbReference>
<feature type="domain" description="C5a peptidase/Subtilisin-like protease SBT2-like Fn3-like" evidence="9">
    <location>
        <begin position="468"/>
        <end position="579"/>
    </location>
</feature>
<gene>
    <name evidence="10" type="ORF">Daus18300_003726</name>
</gene>
<name>A0ABR3XE06_9PEZI</name>
<keyword evidence="11" id="KW-1185">Reference proteome</keyword>
<evidence type="ECO:0000313" key="11">
    <source>
        <dbReference type="Proteomes" id="UP001583177"/>
    </source>
</evidence>
<protein>
    <submittedName>
        <fullName evidence="10">Uncharacterized protein</fullName>
    </submittedName>
</protein>
<evidence type="ECO:0000259" key="9">
    <source>
        <dbReference type="Pfam" id="PF06280"/>
    </source>
</evidence>
<dbReference type="InterPro" id="IPR023827">
    <property type="entry name" value="Peptidase_S8_Asp-AS"/>
</dbReference>
<dbReference type="PANTHER" id="PTHR43806:SF66">
    <property type="entry name" value="SERIN ENDOPEPTIDASE"/>
    <property type="match status" value="1"/>
</dbReference>
<dbReference type="InterPro" id="IPR015500">
    <property type="entry name" value="Peptidase_S8_subtilisin-rel"/>
</dbReference>
<dbReference type="Gene3D" id="2.60.40.1710">
    <property type="entry name" value="Subtilisin-like superfamily"/>
    <property type="match status" value="1"/>
</dbReference>
<dbReference type="Pfam" id="PF06280">
    <property type="entry name" value="fn3_5"/>
    <property type="match status" value="1"/>
</dbReference>
<organism evidence="10 11">
    <name type="scientific">Diaporthe australafricana</name>
    <dbReference type="NCBI Taxonomy" id="127596"/>
    <lineage>
        <taxon>Eukaryota</taxon>
        <taxon>Fungi</taxon>
        <taxon>Dikarya</taxon>
        <taxon>Ascomycota</taxon>
        <taxon>Pezizomycotina</taxon>
        <taxon>Sordariomycetes</taxon>
        <taxon>Sordariomycetidae</taxon>
        <taxon>Diaporthales</taxon>
        <taxon>Diaporthaceae</taxon>
        <taxon>Diaporthe</taxon>
    </lineage>
</organism>
<accession>A0ABR3XE06</accession>
<keyword evidence="2 6" id="KW-0645">Protease</keyword>
<dbReference type="InterPro" id="IPR000209">
    <property type="entry name" value="Peptidase_S8/S53_dom"/>
</dbReference>